<reference evidence="2" key="2">
    <citation type="submission" date="2018-07" db="EMBL/GenBank/DDBJ databases">
        <authorList>
            <consortium name="NCBI Pathogen Detection Project"/>
        </authorList>
    </citation>
    <scope>NUCLEOTIDE SEQUENCE</scope>
    <source>
        <strain evidence="2">13-2237</strain>
    </source>
</reference>
<dbReference type="EMBL" id="DAAWCK010000004">
    <property type="protein sequence ID" value="HAF7256053.1"/>
    <property type="molecule type" value="Genomic_DNA"/>
</dbReference>
<name>A0A751YSI6_SALET</name>
<keyword evidence="1" id="KW-0812">Transmembrane</keyword>
<keyword evidence="1" id="KW-0472">Membrane</keyword>
<feature type="transmembrane region" description="Helical" evidence="1">
    <location>
        <begin position="20"/>
        <end position="45"/>
    </location>
</feature>
<protein>
    <submittedName>
        <fullName evidence="2">Uncharacterized protein</fullName>
    </submittedName>
</protein>
<accession>A0A751YSI6</accession>
<reference evidence="2" key="1">
    <citation type="journal article" date="2018" name="Genome Biol.">
        <title>SKESA: strategic k-mer extension for scrupulous assemblies.</title>
        <authorList>
            <person name="Souvorov A."/>
            <person name="Agarwala R."/>
            <person name="Lipman D.J."/>
        </authorList>
    </citation>
    <scope>NUCLEOTIDE SEQUENCE</scope>
    <source>
        <strain evidence="2">13-2237</strain>
    </source>
</reference>
<dbReference type="AlphaFoldDB" id="A0A751YSI6"/>
<sequence>MSFILSNELITVPSLGTYPLFTALLLLYASSFLFGLGTGYVLSFMKVLFSMAFKK</sequence>
<proteinExistence type="predicted"/>
<comment type="caution">
    <text evidence="2">The sequence shown here is derived from an EMBL/GenBank/DDBJ whole genome shotgun (WGS) entry which is preliminary data.</text>
</comment>
<keyword evidence="1" id="KW-1133">Transmembrane helix</keyword>
<evidence type="ECO:0000256" key="1">
    <source>
        <dbReference type="SAM" id="Phobius"/>
    </source>
</evidence>
<gene>
    <name evidence="2" type="ORF">G9X39_000681</name>
</gene>
<organism evidence="2">
    <name type="scientific">Salmonella enterica subsp. enterica serovar Panama</name>
    <dbReference type="NCBI Taxonomy" id="29472"/>
    <lineage>
        <taxon>Bacteria</taxon>
        <taxon>Pseudomonadati</taxon>
        <taxon>Pseudomonadota</taxon>
        <taxon>Gammaproteobacteria</taxon>
        <taxon>Enterobacterales</taxon>
        <taxon>Enterobacteriaceae</taxon>
        <taxon>Salmonella</taxon>
    </lineage>
</organism>
<evidence type="ECO:0000313" key="2">
    <source>
        <dbReference type="EMBL" id="HAF7256053.1"/>
    </source>
</evidence>